<dbReference type="Pfam" id="PF02518">
    <property type="entry name" value="HATPase_c"/>
    <property type="match status" value="1"/>
</dbReference>
<dbReference type="Proteomes" id="UP000651475">
    <property type="component" value="Unassembled WGS sequence"/>
</dbReference>
<name>A0ABR7DJ22_9BACT</name>
<feature type="transmembrane region" description="Helical" evidence="1">
    <location>
        <begin position="435"/>
        <end position="455"/>
    </location>
</feature>
<dbReference type="PANTHER" id="PTHR34220:SF7">
    <property type="entry name" value="SENSOR HISTIDINE KINASE YPDA"/>
    <property type="match status" value="1"/>
</dbReference>
<dbReference type="InterPro" id="IPR019734">
    <property type="entry name" value="TPR_rpt"/>
</dbReference>
<evidence type="ECO:0000256" key="1">
    <source>
        <dbReference type="SAM" id="Phobius"/>
    </source>
</evidence>
<dbReference type="PROSITE" id="PS51257">
    <property type="entry name" value="PROKAR_LIPOPROTEIN"/>
    <property type="match status" value="1"/>
</dbReference>
<proteinExistence type="predicted"/>
<dbReference type="RefSeq" id="WP_186928184.1">
    <property type="nucleotide sequence ID" value="NZ_JACOOJ010000002.1"/>
</dbReference>
<feature type="domain" description="Histidine kinase/HSP90-like ATPase" evidence="2">
    <location>
        <begin position="569"/>
        <end position="678"/>
    </location>
</feature>
<dbReference type="SMART" id="SM00028">
    <property type="entry name" value="TPR"/>
    <property type="match status" value="6"/>
</dbReference>
<dbReference type="Gene3D" id="1.25.40.10">
    <property type="entry name" value="Tetratricopeptide repeat domain"/>
    <property type="match status" value="2"/>
</dbReference>
<protein>
    <submittedName>
        <fullName evidence="3">Histidine kinase</fullName>
    </submittedName>
</protein>
<dbReference type="SUPFAM" id="SSF48452">
    <property type="entry name" value="TPR-like"/>
    <property type="match status" value="2"/>
</dbReference>
<reference evidence="3 4" key="1">
    <citation type="submission" date="2020-08" db="EMBL/GenBank/DDBJ databases">
        <title>Genome public.</title>
        <authorList>
            <person name="Liu C."/>
            <person name="Sun Q."/>
        </authorList>
    </citation>
    <scope>NUCLEOTIDE SEQUENCE [LARGE SCALE GENOMIC DNA]</scope>
    <source>
        <strain evidence="3 4">NSJ-79</strain>
    </source>
</reference>
<keyword evidence="1" id="KW-0472">Membrane</keyword>
<keyword evidence="3" id="KW-0418">Kinase</keyword>
<dbReference type="Pfam" id="PF06580">
    <property type="entry name" value="His_kinase"/>
    <property type="match status" value="1"/>
</dbReference>
<sequence length="686" mass="80383">MKKEHIFYTIAIFLFSFSLSCKKQEPVVRDIELLPQNDTVYMQAQEAIYSDPLFARRILKEAMDTRPVGDSIDWYMLYTLYIKTFLTTSELDSVIPLCRKIEQFCARQKELTPHHYYLLTDANNNIGNRYSIASMNDSALKYFKKVLDYSLQTHSSRVIVTAYTNLADVYVRSGYYDQGAWYYRQTLYIADSMELPQQELINTYTGLGQTYMELRDFELSHYYYDLAYRLFDLMDLNRKFVYFTNHGNVYYFEERYPEALELFKKGYELVKPTPEYAYAQNICMVNIGEIYLLMGQLDSAKFYLDPCLSYFEAIQNSSAVYHARTQLFELALKKGNIREATKLLHAMTDNLYAEPTLVGIRKKYLQHYYEETGDYRKAYQYLKENLRMDDSIRNDRIRMRVAETELRYKQDTTLMKQRLFIQKQQSDMQSLELSVFIWILVCTLLLIVAIFIYFYQKKQRAYQLAETRNKIISLRMENIRNRVSPHFIFNTLNRVISHYDSNDSSYKELCHLIKIMRLNLRLTEKLCITLAEEIDFVRTYLALEQERFGSSLETDIRIDPQIDADLFELPSMMIQIPVENAIKHGLREKEGEKRLSITVSKQNGCITISIEDNGAGFRMQTGSPDMQSTGTGLKVLNQTIQLLNAGNPVPITILIRKSDHGTDENPGCLVQFTLPDNYSYVLPEGK</sequence>
<dbReference type="InterPro" id="IPR050640">
    <property type="entry name" value="Bact_2-comp_sensor_kinase"/>
</dbReference>
<dbReference type="Gene3D" id="3.30.565.10">
    <property type="entry name" value="Histidine kinase-like ATPase, C-terminal domain"/>
    <property type="match status" value="1"/>
</dbReference>
<accession>A0ABR7DJ22</accession>
<keyword evidence="1" id="KW-0812">Transmembrane</keyword>
<organism evidence="3 4">
    <name type="scientific">Parabacteroides hominis</name>
    <dbReference type="NCBI Taxonomy" id="2763057"/>
    <lineage>
        <taxon>Bacteria</taxon>
        <taxon>Pseudomonadati</taxon>
        <taxon>Bacteroidota</taxon>
        <taxon>Bacteroidia</taxon>
        <taxon>Bacteroidales</taxon>
        <taxon>Tannerellaceae</taxon>
        <taxon>Parabacteroides</taxon>
    </lineage>
</organism>
<dbReference type="GO" id="GO:0016301">
    <property type="term" value="F:kinase activity"/>
    <property type="evidence" value="ECO:0007669"/>
    <property type="project" value="UniProtKB-KW"/>
</dbReference>
<dbReference type="InterPro" id="IPR003594">
    <property type="entry name" value="HATPase_dom"/>
</dbReference>
<evidence type="ECO:0000313" key="4">
    <source>
        <dbReference type="Proteomes" id="UP000651475"/>
    </source>
</evidence>
<dbReference type="Pfam" id="PF13181">
    <property type="entry name" value="TPR_8"/>
    <property type="match status" value="1"/>
</dbReference>
<dbReference type="EMBL" id="JACOOJ010000002">
    <property type="protein sequence ID" value="MBC5631439.1"/>
    <property type="molecule type" value="Genomic_DNA"/>
</dbReference>
<dbReference type="SUPFAM" id="SSF55874">
    <property type="entry name" value="ATPase domain of HSP90 chaperone/DNA topoisomerase II/histidine kinase"/>
    <property type="match status" value="1"/>
</dbReference>
<gene>
    <name evidence="3" type="ORF">H8S65_01420</name>
</gene>
<keyword evidence="4" id="KW-1185">Reference proteome</keyword>
<comment type="caution">
    <text evidence="3">The sequence shown here is derived from an EMBL/GenBank/DDBJ whole genome shotgun (WGS) entry which is preliminary data.</text>
</comment>
<evidence type="ECO:0000313" key="3">
    <source>
        <dbReference type="EMBL" id="MBC5631439.1"/>
    </source>
</evidence>
<dbReference type="InterPro" id="IPR011990">
    <property type="entry name" value="TPR-like_helical_dom_sf"/>
</dbReference>
<evidence type="ECO:0000259" key="2">
    <source>
        <dbReference type="SMART" id="SM00387"/>
    </source>
</evidence>
<keyword evidence="1" id="KW-1133">Transmembrane helix</keyword>
<dbReference type="InterPro" id="IPR010559">
    <property type="entry name" value="Sig_transdc_His_kin_internal"/>
</dbReference>
<dbReference type="PANTHER" id="PTHR34220">
    <property type="entry name" value="SENSOR HISTIDINE KINASE YPDA"/>
    <property type="match status" value="1"/>
</dbReference>
<dbReference type="SMART" id="SM00387">
    <property type="entry name" value="HATPase_c"/>
    <property type="match status" value="1"/>
</dbReference>
<keyword evidence="3" id="KW-0808">Transferase</keyword>
<dbReference type="InterPro" id="IPR036890">
    <property type="entry name" value="HATPase_C_sf"/>
</dbReference>